<evidence type="ECO:0000256" key="5">
    <source>
        <dbReference type="ARBA" id="ARBA00023125"/>
    </source>
</evidence>
<feature type="region of interest" description="Disordered" evidence="9">
    <location>
        <begin position="539"/>
        <end position="569"/>
    </location>
</feature>
<dbReference type="PROSITE" id="PS51024">
    <property type="entry name" value="ZF_FCS"/>
    <property type="match status" value="1"/>
</dbReference>
<name>A0AAV4SH21_9ARAC</name>
<dbReference type="Proteomes" id="UP001054837">
    <property type="component" value="Unassembled WGS sequence"/>
</dbReference>
<dbReference type="InterPro" id="IPR001660">
    <property type="entry name" value="SAM"/>
</dbReference>
<dbReference type="GO" id="GO:0035102">
    <property type="term" value="C:PRC1 complex"/>
    <property type="evidence" value="ECO:0007669"/>
    <property type="project" value="TreeGrafter"/>
</dbReference>
<dbReference type="GO" id="GO:0003682">
    <property type="term" value="F:chromatin binding"/>
    <property type="evidence" value="ECO:0007669"/>
    <property type="project" value="TreeGrafter"/>
</dbReference>
<dbReference type="Gene3D" id="1.10.150.50">
    <property type="entry name" value="Transcription Factor, Ets-1"/>
    <property type="match status" value="1"/>
</dbReference>
<evidence type="ECO:0000259" key="10">
    <source>
        <dbReference type="PROSITE" id="PS50105"/>
    </source>
</evidence>
<gene>
    <name evidence="12" type="primary">phc2</name>
    <name evidence="12" type="ORF">CDAR_210963</name>
</gene>
<keyword evidence="4" id="KW-0862">Zinc</keyword>
<feature type="compositionally biased region" description="Low complexity" evidence="9">
    <location>
        <begin position="468"/>
        <end position="480"/>
    </location>
</feature>
<dbReference type="InterPro" id="IPR038603">
    <property type="entry name" value="Znf_FCS_sf"/>
</dbReference>
<dbReference type="Pfam" id="PF00536">
    <property type="entry name" value="SAM_1"/>
    <property type="match status" value="1"/>
</dbReference>
<evidence type="ECO:0000313" key="13">
    <source>
        <dbReference type="Proteomes" id="UP001054837"/>
    </source>
</evidence>
<feature type="domain" description="FCS-type" evidence="11">
    <location>
        <begin position="760"/>
        <end position="794"/>
    </location>
</feature>
<dbReference type="GO" id="GO:0003677">
    <property type="term" value="F:DNA binding"/>
    <property type="evidence" value="ECO:0007669"/>
    <property type="project" value="UniProtKB-KW"/>
</dbReference>
<keyword evidence="3 7" id="KW-0863">Zinc-finger</keyword>
<keyword evidence="6" id="KW-0539">Nucleus</keyword>
<feature type="domain" description="SAM" evidence="10">
    <location>
        <begin position="940"/>
        <end position="1004"/>
    </location>
</feature>
<dbReference type="AlphaFoldDB" id="A0AAV4SH21"/>
<keyword evidence="5" id="KW-0238">DNA-binding</keyword>
<feature type="compositionally biased region" description="Low complexity" evidence="9">
    <location>
        <begin position="426"/>
        <end position="435"/>
    </location>
</feature>
<dbReference type="GO" id="GO:0008270">
    <property type="term" value="F:zinc ion binding"/>
    <property type="evidence" value="ECO:0007669"/>
    <property type="project" value="UniProtKB-KW"/>
</dbReference>
<evidence type="ECO:0000256" key="2">
    <source>
        <dbReference type="ARBA" id="ARBA00022723"/>
    </source>
</evidence>
<feature type="region of interest" description="Disordered" evidence="9">
    <location>
        <begin position="813"/>
        <end position="846"/>
    </location>
</feature>
<evidence type="ECO:0000256" key="7">
    <source>
        <dbReference type="PROSITE-ProRule" id="PRU00367"/>
    </source>
</evidence>
<dbReference type="PROSITE" id="PS50105">
    <property type="entry name" value="SAM_DOMAIN"/>
    <property type="match status" value="1"/>
</dbReference>
<dbReference type="PANTHER" id="PTHR12247">
    <property type="entry name" value="POLYCOMB GROUP PROTEIN"/>
    <property type="match status" value="1"/>
</dbReference>
<feature type="compositionally biased region" description="Basic residues" evidence="9">
    <location>
        <begin position="821"/>
        <end position="846"/>
    </location>
</feature>
<dbReference type="GO" id="GO:0042393">
    <property type="term" value="F:histone binding"/>
    <property type="evidence" value="ECO:0007669"/>
    <property type="project" value="TreeGrafter"/>
</dbReference>
<keyword evidence="2" id="KW-0479">Metal-binding</keyword>
<dbReference type="InterPro" id="IPR012313">
    <property type="entry name" value="Znf_FCS"/>
</dbReference>
<evidence type="ECO:0000256" key="6">
    <source>
        <dbReference type="ARBA" id="ARBA00023242"/>
    </source>
</evidence>
<accession>A0AAV4SH21</accession>
<dbReference type="Pfam" id="PF21319">
    <property type="entry name" value="zf-FCS_1"/>
    <property type="match status" value="1"/>
</dbReference>
<dbReference type="CDD" id="cd09577">
    <property type="entry name" value="SAM_Ph1_2_3"/>
    <property type="match status" value="1"/>
</dbReference>
<evidence type="ECO:0000256" key="1">
    <source>
        <dbReference type="ARBA" id="ARBA00004123"/>
    </source>
</evidence>
<feature type="region of interest" description="Disordered" evidence="9">
    <location>
        <begin position="426"/>
        <end position="480"/>
    </location>
</feature>
<comment type="caution">
    <text evidence="12">The sequence shown here is derived from an EMBL/GenBank/DDBJ whole genome shotgun (WGS) entry which is preliminary data.</text>
</comment>
<comment type="subcellular location">
    <subcellularLocation>
        <location evidence="1">Nucleus</location>
    </subcellularLocation>
</comment>
<evidence type="ECO:0000256" key="4">
    <source>
        <dbReference type="ARBA" id="ARBA00022833"/>
    </source>
</evidence>
<evidence type="ECO:0000256" key="9">
    <source>
        <dbReference type="SAM" id="MobiDB-lite"/>
    </source>
</evidence>
<dbReference type="PANTHER" id="PTHR12247:SF138">
    <property type="entry name" value="POLYHOMEOTIC DISTAL, ISOFORM A-RELATED"/>
    <property type="match status" value="1"/>
</dbReference>
<dbReference type="Gene3D" id="3.30.60.160">
    <property type="match status" value="1"/>
</dbReference>
<organism evidence="12 13">
    <name type="scientific">Caerostris darwini</name>
    <dbReference type="NCBI Taxonomy" id="1538125"/>
    <lineage>
        <taxon>Eukaryota</taxon>
        <taxon>Metazoa</taxon>
        <taxon>Ecdysozoa</taxon>
        <taxon>Arthropoda</taxon>
        <taxon>Chelicerata</taxon>
        <taxon>Arachnida</taxon>
        <taxon>Araneae</taxon>
        <taxon>Araneomorphae</taxon>
        <taxon>Entelegynae</taxon>
        <taxon>Araneoidea</taxon>
        <taxon>Araneidae</taxon>
        <taxon>Caerostris</taxon>
    </lineage>
</organism>
<feature type="coiled-coil region" evidence="8">
    <location>
        <begin position="369"/>
        <end position="403"/>
    </location>
</feature>
<evidence type="ECO:0000259" key="11">
    <source>
        <dbReference type="PROSITE" id="PS51024"/>
    </source>
</evidence>
<dbReference type="EMBL" id="BPLQ01007718">
    <property type="protein sequence ID" value="GIY31797.1"/>
    <property type="molecule type" value="Genomic_DNA"/>
</dbReference>
<keyword evidence="8" id="KW-0175">Coiled coil</keyword>
<sequence length="1007" mass="109319">MGSEDVDVQCQTQSASASVPCESAASYGIATVPFVASVSVAPNQSGTGTPVSANAVMIAQSAASHTPPQNVAVQPSVAASPLPHVQVIQQPLQNQYLQHLYAPQQQHMFLPGNLTLQPAIQSIGAGPAGISLQLQGKGMENKAATPTIISAAPMQTVGNFGTQSLIPAGSQMAATAKACVPGQMLAASSKSTVIQGQSGFIPVTSSNQTVVIGQLGVLSNPQTVLPHQAKAITDGQKGKSYLISQPATLHPKSPILPSPNVSCSGQMIATSQLKQIPSASHILTTQAPTMITNQAQLLGSLQALGVPPGITWATPGSLHSSALFGQNPIFIRSQQSDMFIQSPPPQATIHAVPVAPQIQQQPQQQQSQQVQQQQQVQTQTQQVQQQQQQQQQAQQQVQQQQSQQQVQQQTQQHQQVQQHQQIQQQVSQQQSIQPQTHTPILPAPSTPGPQMYKAKTAMRPGSSVATQTMVSSSNATSTSTTITKSQVYATGLKIGRLYKVSTATEDIKVALKNYMFNKNKSRSRYLHCRSVSIPMCSSHSQTATTQTQTQPPPSQKADAANQTKPTSEPKLASIYNKILEPFNKSAATETAFSPSEPEPIEIEVAQAAEPVEPISTPDVAVVPPSPVVPFVDECDEQMEEDVDDPEPVLSPEPTIPVPIEKVIPSRKEVEADNIGIVMPMPEIVVKDKQPQKAIVKPHVLTHVIEGFVIQEGSEPFPVTLPSYSITAKEEIIEKSMEPYGSAQTAEIPVIKKKEKIPKIRGGPVELAKCEFCGKLGPKAKFKRSKRFCSTSCAKRFNSGITKRFAIILPDQDQKSGEEIRKHKKKGSSKKGGKSKKKKLGLKSKKSWKKSENKLYEEKEWNIPDVQQVQEEIIEDKRPMEEEVLEEPVEEIPSMEVEETSIAVVCEEEEESRPPTPVVETVEEPSPVTLTEFATKSPLKWTVTDVVDFVRDMPGCSDYADEFRSQEIDGQALMLLKEDHLMSLMSMKLGPALKVCAKINSMRDEINH</sequence>
<dbReference type="SUPFAM" id="SSF47769">
    <property type="entry name" value="SAM/Pointed domain"/>
    <property type="match status" value="1"/>
</dbReference>
<dbReference type="InterPro" id="IPR013761">
    <property type="entry name" value="SAM/pointed_sf"/>
</dbReference>
<protein>
    <submittedName>
        <fullName evidence="12">Polyhomeotic-like protein 2</fullName>
    </submittedName>
</protein>
<dbReference type="SMART" id="SM00454">
    <property type="entry name" value="SAM"/>
    <property type="match status" value="1"/>
</dbReference>
<keyword evidence="13" id="KW-1185">Reference proteome</keyword>
<dbReference type="InterPro" id="IPR050548">
    <property type="entry name" value="PcG_chromatin_remod_factors"/>
</dbReference>
<dbReference type="GO" id="GO:0045892">
    <property type="term" value="P:negative regulation of DNA-templated transcription"/>
    <property type="evidence" value="ECO:0007669"/>
    <property type="project" value="TreeGrafter"/>
</dbReference>
<reference evidence="12 13" key="1">
    <citation type="submission" date="2021-06" db="EMBL/GenBank/DDBJ databases">
        <title>Caerostris darwini draft genome.</title>
        <authorList>
            <person name="Kono N."/>
            <person name="Arakawa K."/>
        </authorList>
    </citation>
    <scope>NUCLEOTIDE SEQUENCE [LARGE SCALE GENOMIC DNA]</scope>
</reference>
<evidence type="ECO:0000313" key="12">
    <source>
        <dbReference type="EMBL" id="GIY31797.1"/>
    </source>
</evidence>
<feature type="compositionally biased region" description="Low complexity" evidence="9">
    <location>
        <begin position="539"/>
        <end position="549"/>
    </location>
</feature>
<evidence type="ECO:0000256" key="3">
    <source>
        <dbReference type="ARBA" id="ARBA00022771"/>
    </source>
</evidence>
<evidence type="ECO:0000256" key="8">
    <source>
        <dbReference type="SAM" id="Coils"/>
    </source>
</evidence>
<proteinExistence type="predicted"/>